<dbReference type="PANTHER" id="PTHR23236">
    <property type="entry name" value="EUKARYOTIC TRANSLATION INITIATION FACTOR 4B/4H"/>
    <property type="match status" value="1"/>
</dbReference>
<organism evidence="6 7">
    <name type="scientific">Emiliania huxleyi (strain CCMP1516)</name>
    <dbReference type="NCBI Taxonomy" id="280463"/>
    <lineage>
        <taxon>Eukaryota</taxon>
        <taxon>Haptista</taxon>
        <taxon>Haptophyta</taxon>
        <taxon>Prymnesiophyceae</taxon>
        <taxon>Isochrysidales</taxon>
        <taxon>Noelaerhabdaceae</taxon>
        <taxon>Emiliania</taxon>
    </lineage>
</organism>
<name>A0A0D3IJP1_EMIH1</name>
<dbReference type="Pfam" id="PF00076">
    <property type="entry name" value="RRM_1"/>
    <property type="match status" value="1"/>
</dbReference>
<dbReference type="AlphaFoldDB" id="A0A0D3IJP1"/>
<feature type="compositionally biased region" description="Basic and acidic residues" evidence="4">
    <location>
        <begin position="116"/>
        <end position="125"/>
    </location>
</feature>
<dbReference type="InterPro" id="IPR035979">
    <property type="entry name" value="RBD_domain_sf"/>
</dbReference>
<dbReference type="KEGG" id="ehx:EMIHUDRAFT_257410"/>
<evidence type="ECO:0000256" key="4">
    <source>
        <dbReference type="SAM" id="MobiDB-lite"/>
    </source>
</evidence>
<proteinExistence type="predicted"/>
<dbReference type="HOGENOM" id="CLU_1139781_0_0_1"/>
<evidence type="ECO:0000313" key="7">
    <source>
        <dbReference type="Proteomes" id="UP000013827"/>
    </source>
</evidence>
<dbReference type="Proteomes" id="UP000013827">
    <property type="component" value="Unassembled WGS sequence"/>
</dbReference>
<keyword evidence="7" id="KW-1185">Reference proteome</keyword>
<dbReference type="STRING" id="2903.R1DKV9"/>
<dbReference type="SUPFAM" id="SSF54928">
    <property type="entry name" value="RNA-binding domain, RBD"/>
    <property type="match status" value="1"/>
</dbReference>
<dbReference type="SMART" id="SM00360">
    <property type="entry name" value="RRM"/>
    <property type="match status" value="1"/>
</dbReference>
<evidence type="ECO:0000259" key="5">
    <source>
        <dbReference type="PROSITE" id="PS50102"/>
    </source>
</evidence>
<dbReference type="GeneID" id="17257627"/>
<dbReference type="RefSeq" id="XP_005763905.1">
    <property type="nucleotide sequence ID" value="XM_005763848.1"/>
</dbReference>
<reference evidence="6" key="2">
    <citation type="submission" date="2024-10" db="UniProtKB">
        <authorList>
            <consortium name="EnsemblProtists"/>
        </authorList>
    </citation>
    <scope>IDENTIFICATION</scope>
</reference>
<dbReference type="PANTHER" id="PTHR23236:SF119">
    <property type="entry name" value="NUCLEAR RNA-BINDING PROTEIN SART-3"/>
    <property type="match status" value="1"/>
</dbReference>
<keyword evidence="2 3" id="KW-0694">RNA-binding</keyword>
<dbReference type="Gene3D" id="3.30.70.330">
    <property type="match status" value="1"/>
</dbReference>
<feature type="compositionally biased region" description="Basic residues" evidence="4">
    <location>
        <begin position="102"/>
        <end position="115"/>
    </location>
</feature>
<dbReference type="PaxDb" id="2903-EOD11476"/>
<accession>A0A0D3IJP1</accession>
<feature type="domain" description="RRM" evidence="5">
    <location>
        <begin position="146"/>
        <end position="224"/>
    </location>
</feature>
<feature type="region of interest" description="Disordered" evidence="4">
    <location>
        <begin position="1"/>
        <end position="50"/>
    </location>
</feature>
<keyword evidence="1" id="KW-0677">Repeat</keyword>
<dbReference type="EnsemblProtists" id="EOD11476">
    <property type="protein sequence ID" value="EOD11476"/>
    <property type="gene ID" value="EMIHUDRAFT_257410"/>
</dbReference>
<dbReference type="GO" id="GO:0003723">
    <property type="term" value="F:RNA binding"/>
    <property type="evidence" value="ECO:0007669"/>
    <property type="project" value="UniProtKB-UniRule"/>
</dbReference>
<evidence type="ECO:0000256" key="1">
    <source>
        <dbReference type="ARBA" id="ARBA00022737"/>
    </source>
</evidence>
<evidence type="ECO:0000256" key="3">
    <source>
        <dbReference type="PROSITE-ProRule" id="PRU00176"/>
    </source>
</evidence>
<dbReference type="InterPro" id="IPR000504">
    <property type="entry name" value="RRM_dom"/>
</dbReference>
<feature type="region of interest" description="Disordered" evidence="4">
    <location>
        <begin position="73"/>
        <end position="141"/>
    </location>
</feature>
<dbReference type="PROSITE" id="PS50102">
    <property type="entry name" value="RRM"/>
    <property type="match status" value="1"/>
</dbReference>
<feature type="compositionally biased region" description="Low complexity" evidence="4">
    <location>
        <begin position="126"/>
        <end position="141"/>
    </location>
</feature>
<dbReference type="InterPro" id="IPR012677">
    <property type="entry name" value="Nucleotide-bd_a/b_plait_sf"/>
</dbReference>
<sequence>MQSLVVEFSRRVREPAQNMRASAGASRATRGHVHLPSQPPPPQHDGERVDPMMLGEDARLALAKCEVNSAMVSAARKRHREKEKHAAAAADPPATSTDERTKHRIKKDLKRKEKRRAAAEQKRQEAASVAPSGKAAPSAAVSAPAHRVFVGRLAQSTTEDELERHFAACGPVTCVDMLRRRETNRFKGAAFVVFETAGAVDAALLLDGSDVGGEAARWTGRAVRHVWPQWTAEPDLTLGPARGR</sequence>
<reference evidence="7" key="1">
    <citation type="journal article" date="2013" name="Nature">
        <title>Pan genome of the phytoplankton Emiliania underpins its global distribution.</title>
        <authorList>
            <person name="Read B.A."/>
            <person name="Kegel J."/>
            <person name="Klute M.J."/>
            <person name="Kuo A."/>
            <person name="Lefebvre S.C."/>
            <person name="Maumus F."/>
            <person name="Mayer C."/>
            <person name="Miller J."/>
            <person name="Monier A."/>
            <person name="Salamov A."/>
            <person name="Young J."/>
            <person name="Aguilar M."/>
            <person name="Claverie J.M."/>
            <person name="Frickenhaus S."/>
            <person name="Gonzalez K."/>
            <person name="Herman E.K."/>
            <person name="Lin Y.C."/>
            <person name="Napier J."/>
            <person name="Ogata H."/>
            <person name="Sarno A.F."/>
            <person name="Shmutz J."/>
            <person name="Schroeder D."/>
            <person name="de Vargas C."/>
            <person name="Verret F."/>
            <person name="von Dassow P."/>
            <person name="Valentin K."/>
            <person name="Van de Peer Y."/>
            <person name="Wheeler G."/>
            <person name="Dacks J.B."/>
            <person name="Delwiche C.F."/>
            <person name="Dyhrman S.T."/>
            <person name="Glockner G."/>
            <person name="John U."/>
            <person name="Richards T."/>
            <person name="Worden A.Z."/>
            <person name="Zhang X."/>
            <person name="Grigoriev I.V."/>
            <person name="Allen A.E."/>
            <person name="Bidle K."/>
            <person name="Borodovsky M."/>
            <person name="Bowler C."/>
            <person name="Brownlee C."/>
            <person name="Cock J.M."/>
            <person name="Elias M."/>
            <person name="Gladyshev V.N."/>
            <person name="Groth M."/>
            <person name="Guda C."/>
            <person name="Hadaegh A."/>
            <person name="Iglesias-Rodriguez M.D."/>
            <person name="Jenkins J."/>
            <person name="Jones B.M."/>
            <person name="Lawson T."/>
            <person name="Leese F."/>
            <person name="Lindquist E."/>
            <person name="Lobanov A."/>
            <person name="Lomsadze A."/>
            <person name="Malik S.B."/>
            <person name="Marsh M.E."/>
            <person name="Mackinder L."/>
            <person name="Mock T."/>
            <person name="Mueller-Roeber B."/>
            <person name="Pagarete A."/>
            <person name="Parker M."/>
            <person name="Probert I."/>
            <person name="Quesneville H."/>
            <person name="Raines C."/>
            <person name="Rensing S.A."/>
            <person name="Riano-Pachon D.M."/>
            <person name="Richier S."/>
            <person name="Rokitta S."/>
            <person name="Shiraiwa Y."/>
            <person name="Soanes D.M."/>
            <person name="van der Giezen M."/>
            <person name="Wahlund T.M."/>
            <person name="Williams B."/>
            <person name="Wilson W."/>
            <person name="Wolfe G."/>
            <person name="Wurch L.L."/>
        </authorList>
    </citation>
    <scope>NUCLEOTIDE SEQUENCE</scope>
</reference>
<evidence type="ECO:0000256" key="2">
    <source>
        <dbReference type="ARBA" id="ARBA00022884"/>
    </source>
</evidence>
<evidence type="ECO:0000313" key="6">
    <source>
        <dbReference type="EnsemblProtists" id="EOD11476"/>
    </source>
</evidence>
<protein>
    <recommendedName>
        <fullName evidence="5">RRM domain-containing protein</fullName>
    </recommendedName>
</protein>